<dbReference type="OrthoDB" id="1937934at2759"/>
<feature type="domain" description="K Homology" evidence="4">
    <location>
        <begin position="43"/>
        <end position="126"/>
    </location>
</feature>
<gene>
    <name evidence="5" type="ORF">ZOSMA_248G00080</name>
</gene>
<comment type="caution">
    <text evidence="5">The sequence shown here is derived from an EMBL/GenBank/DDBJ whole genome shotgun (WGS) entry which is preliminary data.</text>
</comment>
<feature type="region of interest" description="Disordered" evidence="3">
    <location>
        <begin position="464"/>
        <end position="488"/>
    </location>
</feature>
<dbReference type="GO" id="GO:0005634">
    <property type="term" value="C:nucleus"/>
    <property type="evidence" value="ECO:0000318"/>
    <property type="project" value="GO_Central"/>
</dbReference>
<dbReference type="Proteomes" id="UP000036987">
    <property type="component" value="Unassembled WGS sequence"/>
</dbReference>
<dbReference type="PANTHER" id="PTHR10288">
    <property type="entry name" value="KH DOMAIN CONTAINING RNA BINDING PROTEIN"/>
    <property type="match status" value="1"/>
</dbReference>
<proteinExistence type="predicted"/>
<dbReference type="PROSITE" id="PS50084">
    <property type="entry name" value="KH_TYPE_1"/>
    <property type="match status" value="4"/>
</dbReference>
<dbReference type="OMA" id="CPDEGWA"/>
<reference evidence="6" key="1">
    <citation type="journal article" date="2016" name="Nature">
        <title>The genome of the seagrass Zostera marina reveals angiosperm adaptation to the sea.</title>
        <authorList>
            <person name="Olsen J.L."/>
            <person name="Rouze P."/>
            <person name="Verhelst B."/>
            <person name="Lin Y.-C."/>
            <person name="Bayer T."/>
            <person name="Collen J."/>
            <person name="Dattolo E."/>
            <person name="De Paoli E."/>
            <person name="Dittami S."/>
            <person name="Maumus F."/>
            <person name="Michel G."/>
            <person name="Kersting A."/>
            <person name="Lauritano C."/>
            <person name="Lohaus R."/>
            <person name="Toepel M."/>
            <person name="Tonon T."/>
            <person name="Vanneste K."/>
            <person name="Amirebrahimi M."/>
            <person name="Brakel J."/>
            <person name="Bostroem C."/>
            <person name="Chovatia M."/>
            <person name="Grimwood J."/>
            <person name="Jenkins J.W."/>
            <person name="Jueterbock A."/>
            <person name="Mraz A."/>
            <person name="Stam W.T."/>
            <person name="Tice H."/>
            <person name="Bornberg-Bauer E."/>
            <person name="Green P.J."/>
            <person name="Pearson G.A."/>
            <person name="Procaccini G."/>
            <person name="Duarte C.M."/>
            <person name="Schmutz J."/>
            <person name="Reusch T.B.H."/>
            <person name="Van de Peer Y."/>
        </authorList>
    </citation>
    <scope>NUCLEOTIDE SEQUENCE [LARGE SCALE GENOMIC DNA]</scope>
    <source>
        <strain evidence="6">cv. Finnish</strain>
    </source>
</reference>
<dbReference type="AlphaFoldDB" id="A0A0K9PGS3"/>
<sequence length="542" mass="58535">MSGRNSYGKRSYPQSDYSDDGGSRRKSSRNHGEDREAYAPGPEDTVYRYLCPGRKIGSIIGRGGDIVKQLRAQSQSKIRICDVVPACDERVITIFSSNKETNSYDETGDYICPAQHALFMIYERLVSDDAPSIDESADQVTVRLLVPSDQIGCIIGKGGQIIQAIRTDSGAQVRVLKNEVPLCAINGDELLQIAGDVSCAKKALIQVSNRLHDNPSRSNHLLTSNAPSVYPPGGHYSGPNAVPMGMVSSYGGYKSDTGITGSEWSSYLPQSRDEGSLREFSVRLICTSANIGGVIGKGGFVIKQIRQDSGAQIKVDSSTVEDDCIISISSREYFEDPISPTIDAAVRLQPRCSEKTERESGEASYTTRILVPTSRIGCLIGKGGSIISDMRRMTRANIRILSKENLPKVACNDDEMVQIIGDLDVARNALIQVTTRLKANIFERESALSAFAAPVPYIPMAPDLPDVSRYGGRDGKSEGRGYSSYSSGYGRSDVPFSDNYSNYGGSQSGSSGYGRYGSYSSGRSGNGLSGPNPISHGKHHGY</sequence>
<evidence type="ECO:0000313" key="5">
    <source>
        <dbReference type="EMBL" id="KMZ68169.1"/>
    </source>
</evidence>
<dbReference type="GO" id="GO:0005737">
    <property type="term" value="C:cytoplasm"/>
    <property type="evidence" value="ECO:0000318"/>
    <property type="project" value="GO_Central"/>
</dbReference>
<dbReference type="SUPFAM" id="SSF54791">
    <property type="entry name" value="Eukaryotic type KH-domain (KH-domain type I)"/>
    <property type="match status" value="4"/>
</dbReference>
<dbReference type="EMBL" id="LFYR01000861">
    <property type="protein sequence ID" value="KMZ68169.1"/>
    <property type="molecule type" value="Genomic_DNA"/>
</dbReference>
<dbReference type="STRING" id="29655.A0A0K9PGS3"/>
<feature type="domain" description="K Homology" evidence="4">
    <location>
        <begin position="138"/>
        <end position="212"/>
    </location>
</feature>
<dbReference type="InterPro" id="IPR036612">
    <property type="entry name" value="KH_dom_type_1_sf"/>
</dbReference>
<dbReference type="InterPro" id="IPR004088">
    <property type="entry name" value="KH_dom_type_1"/>
</dbReference>
<evidence type="ECO:0000259" key="4">
    <source>
        <dbReference type="SMART" id="SM00322"/>
    </source>
</evidence>
<keyword evidence="1" id="KW-0677">Repeat</keyword>
<dbReference type="InterPro" id="IPR004087">
    <property type="entry name" value="KH_dom"/>
</dbReference>
<feature type="region of interest" description="Disordered" evidence="3">
    <location>
        <begin position="1"/>
        <end position="40"/>
    </location>
</feature>
<accession>A0A0K9PGS3</accession>
<keyword evidence="2" id="KW-0694">RNA-binding</keyword>
<feature type="domain" description="K Homology" evidence="4">
    <location>
        <begin position="363"/>
        <end position="438"/>
    </location>
</feature>
<dbReference type="CDD" id="cd22460">
    <property type="entry name" value="KH-I_PEPPER_rpt2_like"/>
    <property type="match status" value="2"/>
</dbReference>
<dbReference type="Pfam" id="PF00013">
    <property type="entry name" value="KH_1"/>
    <property type="match status" value="4"/>
</dbReference>
<dbReference type="CDD" id="cd22459">
    <property type="entry name" value="KH-I_PEPPER_rpt1_like"/>
    <property type="match status" value="1"/>
</dbReference>
<feature type="domain" description="K Homology" evidence="4">
    <location>
        <begin position="278"/>
        <end position="350"/>
    </location>
</feature>
<protein>
    <submittedName>
        <fullName evidence="5">KH domain-containing protein, putative, expressed</fullName>
    </submittedName>
</protein>
<evidence type="ECO:0000256" key="1">
    <source>
        <dbReference type="ARBA" id="ARBA00022737"/>
    </source>
</evidence>
<evidence type="ECO:0000256" key="2">
    <source>
        <dbReference type="PROSITE-ProRule" id="PRU00117"/>
    </source>
</evidence>
<name>A0A0K9PGS3_ZOSMR</name>
<feature type="compositionally biased region" description="Low complexity" evidence="3">
    <location>
        <begin position="500"/>
        <end position="510"/>
    </location>
</feature>
<dbReference type="GO" id="GO:0003729">
    <property type="term" value="F:mRNA binding"/>
    <property type="evidence" value="ECO:0000318"/>
    <property type="project" value="GO_Central"/>
</dbReference>
<feature type="region of interest" description="Disordered" evidence="3">
    <location>
        <begin position="500"/>
        <end position="542"/>
    </location>
</feature>
<dbReference type="SMART" id="SM00322">
    <property type="entry name" value="KH"/>
    <property type="match status" value="4"/>
</dbReference>
<organism evidence="5 6">
    <name type="scientific">Zostera marina</name>
    <name type="common">Eelgrass</name>
    <dbReference type="NCBI Taxonomy" id="29655"/>
    <lineage>
        <taxon>Eukaryota</taxon>
        <taxon>Viridiplantae</taxon>
        <taxon>Streptophyta</taxon>
        <taxon>Embryophyta</taxon>
        <taxon>Tracheophyta</taxon>
        <taxon>Spermatophyta</taxon>
        <taxon>Magnoliopsida</taxon>
        <taxon>Liliopsida</taxon>
        <taxon>Zosteraceae</taxon>
        <taxon>Zostera</taxon>
    </lineage>
</organism>
<evidence type="ECO:0000313" key="6">
    <source>
        <dbReference type="Proteomes" id="UP000036987"/>
    </source>
</evidence>
<evidence type="ECO:0000256" key="3">
    <source>
        <dbReference type="SAM" id="MobiDB-lite"/>
    </source>
</evidence>
<keyword evidence="6" id="KW-1185">Reference proteome</keyword>
<dbReference type="Gene3D" id="3.30.310.210">
    <property type="match status" value="2"/>
</dbReference>